<gene>
    <name evidence="1" type="ORF">B1A_02507</name>
</gene>
<feature type="non-terminal residue" evidence="1">
    <location>
        <position position="160"/>
    </location>
</feature>
<accession>T1CA09</accession>
<organism evidence="1">
    <name type="scientific">mine drainage metagenome</name>
    <dbReference type="NCBI Taxonomy" id="410659"/>
    <lineage>
        <taxon>unclassified sequences</taxon>
        <taxon>metagenomes</taxon>
        <taxon>ecological metagenomes</taxon>
    </lineage>
</organism>
<comment type="caution">
    <text evidence="1">The sequence shown here is derived from an EMBL/GenBank/DDBJ whole genome shotgun (WGS) entry which is preliminary data.</text>
</comment>
<proteinExistence type="predicted"/>
<keyword evidence="1" id="KW-0547">Nucleotide-binding</keyword>
<reference evidence="1" key="2">
    <citation type="journal article" date="2014" name="ISME J.">
        <title>Microbial stratification in low pH oxic and suboxic macroscopic growths along an acid mine drainage.</title>
        <authorList>
            <person name="Mendez-Garcia C."/>
            <person name="Mesa V."/>
            <person name="Sprenger R.R."/>
            <person name="Richter M."/>
            <person name="Diez M.S."/>
            <person name="Solano J."/>
            <person name="Bargiela R."/>
            <person name="Golyshina O.V."/>
            <person name="Manteca A."/>
            <person name="Ramos J.L."/>
            <person name="Gallego J.R."/>
            <person name="Llorente I."/>
            <person name="Martins Dos Santos V.A."/>
            <person name="Jensen O.N."/>
            <person name="Pelaez A.I."/>
            <person name="Sanchez J."/>
            <person name="Ferrer M."/>
        </authorList>
    </citation>
    <scope>NUCLEOTIDE SEQUENCE</scope>
</reference>
<feature type="non-terminal residue" evidence="1">
    <location>
        <position position="1"/>
    </location>
</feature>
<sequence>AAAGIPSEGVKASTFHAFGLEVIGSATGKKPRLARWLEQGDDLAMTVEIADHLRDSSEDFRYNWDLYRLLFANAPTRLDDGSPDGYDSVSRTTGFRTFSGTLVKSYGERLIADFLFLNGIDFEYERPFTHDVADATHSQYHPDFYYPGIDVWHEHWALDR</sequence>
<name>T1CA09_9ZZZZ</name>
<dbReference type="GO" id="GO:0004386">
    <property type="term" value="F:helicase activity"/>
    <property type="evidence" value="ECO:0007669"/>
    <property type="project" value="UniProtKB-KW"/>
</dbReference>
<protein>
    <submittedName>
        <fullName evidence="1">Helicase IV</fullName>
    </submittedName>
</protein>
<keyword evidence="1" id="KW-0347">Helicase</keyword>
<dbReference type="EMBL" id="AUZX01001861">
    <property type="protein sequence ID" value="EQD78003.1"/>
    <property type="molecule type" value="Genomic_DNA"/>
</dbReference>
<dbReference type="AlphaFoldDB" id="T1CA09"/>
<evidence type="ECO:0000313" key="1">
    <source>
        <dbReference type="EMBL" id="EQD78003.1"/>
    </source>
</evidence>
<keyword evidence="1" id="KW-0378">Hydrolase</keyword>
<reference evidence="1" key="1">
    <citation type="submission" date="2013-08" db="EMBL/GenBank/DDBJ databases">
        <authorList>
            <person name="Mendez C."/>
            <person name="Richter M."/>
            <person name="Ferrer M."/>
            <person name="Sanchez J."/>
        </authorList>
    </citation>
    <scope>NUCLEOTIDE SEQUENCE</scope>
</reference>
<keyword evidence="1" id="KW-0067">ATP-binding</keyword>